<dbReference type="GO" id="GO:0050660">
    <property type="term" value="F:flavin adenine dinucleotide binding"/>
    <property type="evidence" value="ECO:0007669"/>
    <property type="project" value="InterPro"/>
</dbReference>
<evidence type="ECO:0000259" key="11">
    <source>
        <dbReference type="Pfam" id="PF02770"/>
    </source>
</evidence>
<dbReference type="PROSITE" id="PS00072">
    <property type="entry name" value="ACYL_COA_DH_1"/>
    <property type="match status" value="1"/>
</dbReference>
<dbReference type="EMBL" id="GIBP01003389">
    <property type="protein sequence ID" value="NDV32358.1"/>
    <property type="molecule type" value="Transcribed_RNA"/>
</dbReference>
<dbReference type="GO" id="GO:0051793">
    <property type="term" value="P:medium-chain fatty acid catabolic process"/>
    <property type="evidence" value="ECO:0007669"/>
    <property type="project" value="TreeGrafter"/>
</dbReference>
<dbReference type="GO" id="GO:0005739">
    <property type="term" value="C:mitochondrion"/>
    <property type="evidence" value="ECO:0007669"/>
    <property type="project" value="TreeGrafter"/>
</dbReference>
<accession>A0A6B2L6B5</accession>
<dbReference type="InterPro" id="IPR036250">
    <property type="entry name" value="AcylCo_DH-like_C"/>
</dbReference>
<sequence>MGFDLTEEQEAIKEMCRNFVKERVIPTAAHLDKTGAFPKELIKEGHSLGLLNTHISTEYGGPGLGISDACIVAEQLAYGCSGVGTAFLANDLAQMPLILGGSDALKRKYLGKCVEEPISVAYCVTEPHAGSDVAAIKTKAVKQGDKWILNGNKMWISNAGHADWFFVLAKTNPEAKTGKAFTGFVVEAKWPGVIVGNKEINMGQRCADTRAVTFENVEVPDSNRIGDEGYGFKLAMGAFDRTRPVVGAAAVGLAQRAHDESIRYAKQRTTFGQPIIKHQSIMNMIAEMNMGIEASRLLCQKAAWMIDNGYPSNTLYASMGKAMAADVAMKAATDAVQIFGGYGFNTEYPVEKLMRDAKIFQIYEGTAQIQRLIILREELDSGRHDS</sequence>
<feature type="domain" description="Acyl-CoA dehydrogenase/oxidase N-terminal" evidence="12">
    <location>
        <begin position="6"/>
        <end position="114"/>
    </location>
</feature>
<proteinExistence type="inferred from homology"/>
<evidence type="ECO:0000256" key="6">
    <source>
        <dbReference type="ARBA" id="ARBA00022630"/>
    </source>
</evidence>
<dbReference type="Pfam" id="PF02770">
    <property type="entry name" value="Acyl-CoA_dh_M"/>
    <property type="match status" value="1"/>
</dbReference>
<evidence type="ECO:0000256" key="8">
    <source>
        <dbReference type="ARBA" id="ARBA00023002"/>
    </source>
</evidence>
<name>A0A6B2L6B5_9EUKA</name>
<evidence type="ECO:0000259" key="12">
    <source>
        <dbReference type="Pfam" id="PF02771"/>
    </source>
</evidence>
<comment type="subunit">
    <text evidence="4">Homotetramer.</text>
</comment>
<dbReference type="InterPro" id="IPR013786">
    <property type="entry name" value="AcylCoA_DH/ox_N"/>
</dbReference>
<dbReference type="PANTHER" id="PTHR48083">
    <property type="entry name" value="MEDIUM-CHAIN SPECIFIC ACYL-COA DEHYDROGENASE, MITOCHONDRIAL-RELATED"/>
    <property type="match status" value="1"/>
</dbReference>
<dbReference type="InterPro" id="IPR050741">
    <property type="entry name" value="Acyl-CoA_dehydrogenase"/>
</dbReference>
<evidence type="ECO:0000256" key="3">
    <source>
        <dbReference type="ARBA" id="ARBA00009347"/>
    </source>
</evidence>
<comment type="pathway">
    <text evidence="2">Amino-acid degradation.</text>
</comment>
<organism evidence="13">
    <name type="scientific">Arcella intermedia</name>
    <dbReference type="NCBI Taxonomy" id="1963864"/>
    <lineage>
        <taxon>Eukaryota</taxon>
        <taxon>Amoebozoa</taxon>
        <taxon>Tubulinea</taxon>
        <taxon>Elardia</taxon>
        <taxon>Arcellinida</taxon>
        <taxon>Sphaerothecina</taxon>
        <taxon>Arcellidae</taxon>
        <taxon>Arcella</taxon>
    </lineage>
</organism>
<dbReference type="InterPro" id="IPR006089">
    <property type="entry name" value="Acyl-CoA_DH_CS"/>
</dbReference>
<dbReference type="PANTHER" id="PTHR48083:SF2">
    <property type="entry name" value="MEDIUM-CHAIN SPECIFIC ACYL-COA DEHYDROGENASE, MITOCHONDRIAL"/>
    <property type="match status" value="1"/>
</dbReference>
<evidence type="ECO:0000256" key="7">
    <source>
        <dbReference type="ARBA" id="ARBA00022827"/>
    </source>
</evidence>
<dbReference type="Pfam" id="PF00441">
    <property type="entry name" value="Acyl-CoA_dh_1"/>
    <property type="match status" value="1"/>
</dbReference>
<dbReference type="InterPro" id="IPR006091">
    <property type="entry name" value="Acyl-CoA_Oxase/DH_mid-dom"/>
</dbReference>
<dbReference type="GO" id="GO:0070991">
    <property type="term" value="F:medium-chain fatty acyl-CoA dehydrogenase activity"/>
    <property type="evidence" value="ECO:0007669"/>
    <property type="project" value="TreeGrafter"/>
</dbReference>
<dbReference type="InterPro" id="IPR009100">
    <property type="entry name" value="AcylCoA_DH/oxidase_NM_dom_sf"/>
</dbReference>
<dbReference type="InterPro" id="IPR037069">
    <property type="entry name" value="AcylCoA_DH/ox_N_sf"/>
</dbReference>
<comment type="cofactor">
    <cofactor evidence="1 9">
        <name>FAD</name>
        <dbReference type="ChEBI" id="CHEBI:57692"/>
    </cofactor>
</comment>
<comment type="similarity">
    <text evidence="3 9">Belongs to the acyl-CoA dehydrogenase family.</text>
</comment>
<keyword evidence="6 9" id="KW-0285">Flavoprotein</keyword>
<evidence type="ECO:0000313" key="13">
    <source>
        <dbReference type="EMBL" id="NDV32358.1"/>
    </source>
</evidence>
<evidence type="ECO:0000256" key="4">
    <source>
        <dbReference type="ARBA" id="ARBA00011881"/>
    </source>
</evidence>
<reference evidence="13" key="1">
    <citation type="journal article" date="2020" name="J. Eukaryot. Microbiol.">
        <title>De novo Sequencing, Assembly and Annotation of the Transcriptome for the Free-Living Testate Amoeba Arcella intermedia.</title>
        <authorList>
            <person name="Ribeiro G.M."/>
            <person name="Porfirio-Sousa A.L."/>
            <person name="Maurer-Alcala X.X."/>
            <person name="Katz L.A."/>
            <person name="Lahr D.J.G."/>
        </authorList>
    </citation>
    <scope>NUCLEOTIDE SEQUENCE</scope>
</reference>
<dbReference type="SUPFAM" id="SSF56645">
    <property type="entry name" value="Acyl-CoA dehydrogenase NM domain-like"/>
    <property type="match status" value="1"/>
</dbReference>
<feature type="domain" description="Acyl-CoA dehydrogenase/oxidase C-terminal" evidence="10">
    <location>
        <begin position="230"/>
        <end position="377"/>
    </location>
</feature>
<dbReference type="Pfam" id="PF02771">
    <property type="entry name" value="Acyl-CoA_dh_N"/>
    <property type="match status" value="1"/>
</dbReference>
<dbReference type="InterPro" id="IPR009075">
    <property type="entry name" value="AcylCo_DH/oxidase_C"/>
</dbReference>
<dbReference type="AlphaFoldDB" id="A0A6B2L6B5"/>
<protein>
    <recommendedName>
        <fullName evidence="5">Medium-chain specific acyl-CoA dehydrogenase, mitochondrial</fullName>
    </recommendedName>
</protein>
<evidence type="ECO:0000256" key="2">
    <source>
        <dbReference type="ARBA" id="ARBA00005023"/>
    </source>
</evidence>
<feature type="domain" description="Acyl-CoA oxidase/dehydrogenase middle" evidence="11">
    <location>
        <begin position="121"/>
        <end position="217"/>
    </location>
</feature>
<dbReference type="FunFam" id="2.40.110.10:FF:000001">
    <property type="entry name" value="Acyl-CoA dehydrogenase, mitochondrial"/>
    <property type="match status" value="1"/>
</dbReference>
<dbReference type="FunFam" id="1.20.140.10:FF:000011">
    <property type="entry name" value="Medium-chain specific acyl-CoA dehydrogenase, mitochondrial"/>
    <property type="match status" value="1"/>
</dbReference>
<dbReference type="Gene3D" id="2.40.110.10">
    <property type="entry name" value="Butyryl-CoA Dehydrogenase, subunit A, domain 2"/>
    <property type="match status" value="1"/>
</dbReference>
<dbReference type="Gene3D" id="1.20.140.10">
    <property type="entry name" value="Butyryl-CoA Dehydrogenase, subunit A, domain 3"/>
    <property type="match status" value="1"/>
</dbReference>
<evidence type="ECO:0000259" key="10">
    <source>
        <dbReference type="Pfam" id="PF00441"/>
    </source>
</evidence>
<keyword evidence="7 9" id="KW-0274">FAD</keyword>
<keyword evidence="8 9" id="KW-0560">Oxidoreductase</keyword>
<dbReference type="Gene3D" id="1.10.540.10">
    <property type="entry name" value="Acyl-CoA dehydrogenase/oxidase, N-terminal domain"/>
    <property type="match status" value="1"/>
</dbReference>
<dbReference type="PROSITE" id="PS00073">
    <property type="entry name" value="ACYL_COA_DH_2"/>
    <property type="match status" value="1"/>
</dbReference>
<dbReference type="PIRSF" id="PIRSF016578">
    <property type="entry name" value="HsaA"/>
    <property type="match status" value="1"/>
</dbReference>
<evidence type="ECO:0000256" key="1">
    <source>
        <dbReference type="ARBA" id="ARBA00001974"/>
    </source>
</evidence>
<dbReference type="InterPro" id="IPR046373">
    <property type="entry name" value="Acyl-CoA_Oxase/DH_mid-dom_sf"/>
</dbReference>
<dbReference type="SUPFAM" id="SSF47203">
    <property type="entry name" value="Acyl-CoA dehydrogenase C-terminal domain-like"/>
    <property type="match status" value="1"/>
</dbReference>
<evidence type="ECO:0000256" key="9">
    <source>
        <dbReference type="RuleBase" id="RU362125"/>
    </source>
</evidence>
<evidence type="ECO:0000256" key="5">
    <source>
        <dbReference type="ARBA" id="ARBA00019125"/>
    </source>
</evidence>
<dbReference type="FunFam" id="1.10.540.10:FF:000026">
    <property type="entry name" value="Acyl-CoA dehydrogenase medium chain"/>
    <property type="match status" value="1"/>
</dbReference>